<dbReference type="STRING" id="1798384.A3D03_06055"/>
<dbReference type="SUPFAM" id="SSF56281">
    <property type="entry name" value="Metallo-hydrolase/oxidoreductase"/>
    <property type="match status" value="1"/>
</dbReference>
<comment type="caution">
    <text evidence="1">The sequence shown here is derived from an EMBL/GenBank/DDBJ whole genome shotgun (WGS) entry which is preliminary data.</text>
</comment>
<organism evidence="1 2">
    <name type="scientific">Candidatus Gottesmanbacteria bacterium RIFCSPHIGHO2_02_FULL_40_13</name>
    <dbReference type="NCBI Taxonomy" id="1798384"/>
    <lineage>
        <taxon>Bacteria</taxon>
        <taxon>Candidatus Gottesmaniibacteriota</taxon>
    </lineage>
</organism>
<gene>
    <name evidence="1" type="ORF">A3D03_06055</name>
</gene>
<evidence type="ECO:0000313" key="2">
    <source>
        <dbReference type="Proteomes" id="UP000177092"/>
    </source>
</evidence>
<dbReference type="Pfam" id="PF13483">
    <property type="entry name" value="Lactamase_B_3"/>
    <property type="match status" value="1"/>
</dbReference>
<accession>A0A1F6A6R2</accession>
<evidence type="ECO:0008006" key="3">
    <source>
        <dbReference type="Google" id="ProtNLM"/>
    </source>
</evidence>
<dbReference type="PANTHER" id="PTHR42967">
    <property type="entry name" value="METAL DEPENDENT HYDROLASE"/>
    <property type="match status" value="1"/>
</dbReference>
<protein>
    <recommendedName>
        <fullName evidence="3">Lactamase</fullName>
    </recommendedName>
</protein>
<dbReference type="InterPro" id="IPR036866">
    <property type="entry name" value="RibonucZ/Hydroxyglut_hydro"/>
</dbReference>
<dbReference type="AlphaFoldDB" id="A0A1F6A6R2"/>
<dbReference type="PANTHER" id="PTHR42967:SF1">
    <property type="entry name" value="MBL FOLD METALLO-HYDROLASE"/>
    <property type="match status" value="1"/>
</dbReference>
<reference evidence="1 2" key="1">
    <citation type="journal article" date="2016" name="Nat. Commun.">
        <title>Thousands of microbial genomes shed light on interconnected biogeochemical processes in an aquifer system.</title>
        <authorList>
            <person name="Anantharaman K."/>
            <person name="Brown C.T."/>
            <person name="Hug L.A."/>
            <person name="Sharon I."/>
            <person name="Castelle C.J."/>
            <person name="Probst A.J."/>
            <person name="Thomas B.C."/>
            <person name="Singh A."/>
            <person name="Wilkins M.J."/>
            <person name="Karaoz U."/>
            <person name="Brodie E.L."/>
            <person name="Williams K.H."/>
            <person name="Hubbard S.S."/>
            <person name="Banfield J.F."/>
        </authorList>
    </citation>
    <scope>NUCLEOTIDE SEQUENCE [LARGE SCALE GENOMIC DNA]</scope>
</reference>
<dbReference type="EMBL" id="MFJN01000048">
    <property type="protein sequence ID" value="OGG20381.1"/>
    <property type="molecule type" value="Genomic_DNA"/>
</dbReference>
<proteinExistence type="predicted"/>
<evidence type="ECO:0000313" key="1">
    <source>
        <dbReference type="EMBL" id="OGG20381.1"/>
    </source>
</evidence>
<sequence>MEITFIAHASFKLRGNKATVVTDPFDPAFLNLKFPKVEADIVTISHEHADHNYLPADILSPLLIQGPGEYESKGVNVIGVSSYHDDKNGGERGLNTIYRIEMDGISLVHLGDLGHKLNDTQLELLDGVDILMIPVGGFYTLSVSTAVEVVNQIEPLVIIPMHYLTQDLKGPEFAKLSGVDVFLKEMGKEHLEPQAKYNITKDKKPAEATIVVLTPSV</sequence>
<dbReference type="Gene3D" id="3.60.15.10">
    <property type="entry name" value="Ribonuclease Z/Hydroxyacylglutathione hydrolase-like"/>
    <property type="match status" value="1"/>
</dbReference>
<dbReference type="Proteomes" id="UP000177092">
    <property type="component" value="Unassembled WGS sequence"/>
</dbReference>
<name>A0A1F6A6R2_9BACT</name>